<feature type="non-terminal residue" evidence="1">
    <location>
        <position position="1"/>
    </location>
</feature>
<evidence type="ECO:0000313" key="2">
    <source>
        <dbReference type="Proteomes" id="UP000823775"/>
    </source>
</evidence>
<dbReference type="Proteomes" id="UP000823775">
    <property type="component" value="Unassembled WGS sequence"/>
</dbReference>
<organism evidence="1 2">
    <name type="scientific">Datura stramonium</name>
    <name type="common">Jimsonweed</name>
    <name type="synonym">Common thornapple</name>
    <dbReference type="NCBI Taxonomy" id="4076"/>
    <lineage>
        <taxon>Eukaryota</taxon>
        <taxon>Viridiplantae</taxon>
        <taxon>Streptophyta</taxon>
        <taxon>Embryophyta</taxon>
        <taxon>Tracheophyta</taxon>
        <taxon>Spermatophyta</taxon>
        <taxon>Magnoliopsida</taxon>
        <taxon>eudicotyledons</taxon>
        <taxon>Gunneridae</taxon>
        <taxon>Pentapetalae</taxon>
        <taxon>asterids</taxon>
        <taxon>lamiids</taxon>
        <taxon>Solanales</taxon>
        <taxon>Solanaceae</taxon>
        <taxon>Solanoideae</taxon>
        <taxon>Datureae</taxon>
        <taxon>Datura</taxon>
    </lineage>
</organism>
<reference evidence="1 2" key="1">
    <citation type="journal article" date="2021" name="BMC Genomics">
        <title>Datura genome reveals duplications of psychoactive alkaloid biosynthetic genes and high mutation rate following tissue culture.</title>
        <authorList>
            <person name="Rajewski A."/>
            <person name="Carter-House D."/>
            <person name="Stajich J."/>
            <person name="Litt A."/>
        </authorList>
    </citation>
    <scope>NUCLEOTIDE SEQUENCE [LARGE SCALE GENOMIC DNA]</scope>
    <source>
        <strain evidence="1">AR-01</strain>
    </source>
</reference>
<protein>
    <submittedName>
        <fullName evidence="1">Uncharacterized protein</fullName>
    </submittedName>
</protein>
<gene>
    <name evidence="1" type="ORF">HAX54_049610</name>
</gene>
<evidence type="ECO:0000313" key="1">
    <source>
        <dbReference type="EMBL" id="MCD7462902.1"/>
    </source>
</evidence>
<accession>A0ABS8SWZ9</accession>
<sequence>LGAGEYRGVGGRGVEELRNRMFNYDVPFYPLRVKGAQGRSKKKRKIDSNGEDSDDQGIMKVLWADLEAEKRKRRLQDKLLVQMWKEMKSLLRTLAPYLKLPKGLLLDNFFTFYVLDTSILIGFLESLKLELDYDLRLSAIVRALWKPLGHYRGLKA</sequence>
<comment type="caution">
    <text evidence="1">The sequence shown here is derived from an EMBL/GenBank/DDBJ whole genome shotgun (WGS) entry which is preliminary data.</text>
</comment>
<dbReference type="EMBL" id="JACEIK010000845">
    <property type="protein sequence ID" value="MCD7462902.1"/>
    <property type="molecule type" value="Genomic_DNA"/>
</dbReference>
<name>A0ABS8SWZ9_DATST</name>
<proteinExistence type="predicted"/>
<keyword evidence="2" id="KW-1185">Reference proteome</keyword>